<dbReference type="GO" id="GO:0005774">
    <property type="term" value="C:vacuolar membrane"/>
    <property type="evidence" value="ECO:0007669"/>
    <property type="project" value="UniProtKB-SubCell"/>
</dbReference>
<evidence type="ECO:0000313" key="11">
    <source>
        <dbReference type="EMBL" id="ESU36104.1"/>
    </source>
</evidence>
<name>V6TBJ7_GIAIN</name>
<reference evidence="12" key="1">
    <citation type="submission" date="2012-02" db="EMBL/GenBank/DDBJ databases">
        <title>Genome sequencing of Giardia lamblia Genotypes A2 and B isolates (DH and GS) and comparative analysis with the genomes of Genotypes A1 and E (WB and Pig).</title>
        <authorList>
            <person name="Adam R."/>
            <person name="Dahlstrom E."/>
            <person name="Martens C."/>
            <person name="Bruno D."/>
            <person name="Barbian K."/>
            <person name="Porcella S.F."/>
            <person name="Nash T."/>
        </authorList>
    </citation>
    <scope>NUCLEOTIDE SEQUENCE</scope>
    <source>
        <strain evidence="12">DH</strain>
    </source>
</reference>
<dbReference type="PANTHER" id="PTHR22950:SF678">
    <property type="entry name" value="VACUOLAR AMINO ACID TRANSPORTER 5-RELATED"/>
    <property type="match status" value="1"/>
</dbReference>
<dbReference type="EMBL" id="AHGT01000056">
    <property type="protein sequence ID" value="ESU36104.1"/>
    <property type="molecule type" value="Genomic_DNA"/>
</dbReference>
<dbReference type="GO" id="GO:0005302">
    <property type="term" value="F:L-tyrosine transmembrane transporter activity"/>
    <property type="evidence" value="ECO:0007669"/>
    <property type="project" value="TreeGrafter"/>
</dbReference>
<dbReference type="Pfam" id="PF01490">
    <property type="entry name" value="Aa_trans"/>
    <property type="match status" value="1"/>
</dbReference>
<feature type="transmembrane region" description="Helical" evidence="9">
    <location>
        <begin position="96"/>
        <end position="120"/>
    </location>
</feature>
<dbReference type="AlphaFoldDB" id="V6TBJ7"/>
<accession>V6TBJ7</accession>
<dbReference type="GO" id="GO:0005290">
    <property type="term" value="F:L-histidine transmembrane transporter activity"/>
    <property type="evidence" value="ECO:0007669"/>
    <property type="project" value="TreeGrafter"/>
</dbReference>
<comment type="caution">
    <text evidence="11">The sequence shown here is derived from an EMBL/GenBank/DDBJ whole genome shotgun (WGS) entry which is preliminary data.</text>
</comment>
<dbReference type="GO" id="GO:0061459">
    <property type="term" value="F:L-arginine transmembrane transporter activity"/>
    <property type="evidence" value="ECO:0007669"/>
    <property type="project" value="TreeGrafter"/>
</dbReference>
<feature type="transmembrane region" description="Helical" evidence="9">
    <location>
        <begin position="331"/>
        <end position="351"/>
    </location>
</feature>
<dbReference type="GO" id="GO:0005313">
    <property type="term" value="F:L-glutamate transmembrane transporter activity"/>
    <property type="evidence" value="ECO:0007669"/>
    <property type="project" value="TreeGrafter"/>
</dbReference>
<proteinExistence type="inferred from homology"/>
<protein>
    <submittedName>
        <fullName evidence="11">Amino acid transporter</fullName>
    </submittedName>
</protein>
<sequence>MLDYIVYMPVHLFAVGQIIPVVPKNEKAMLPGGPSQPESSNESIPLVASAVQDDQESKPVIHDGSATVLSSSFNLSNTIIGCGIMTLPFNLYNCGWVLGMFCLLLVGLSSGYAFNLLTVASEYTGFFQYRDIALKLYGQKFSLFIGIIVIIYTFGSIASYCIVLRDNMFWWSEPTSENDYKKKSLLWGIMTFIILPLCLLPRIDFLNFTSLVALASIFYVICVVAGFYLLVTYVPGKILSSGPPQALNFSIDAFTAFPLFTTAFCGHYNSMNIYRELKDRSIRRMNITILITMAVTILFNSAMALFGYFAFTDTVASDILRNVSQLSGASVYFQIANTAMILVMLFSYPLVSFGVNKAFQSLIWKPGQKVPFKWSLMFALINVFVPAIIATFVSDIDHILSFTASLCGSPMVYIIPGFFGYTISKRQGGPKYRLALSLILIILGVFYSVSGFSSALYTIAIRPALEK</sequence>
<dbReference type="GO" id="GO:0015189">
    <property type="term" value="F:L-lysine transmembrane transporter activity"/>
    <property type="evidence" value="ECO:0007669"/>
    <property type="project" value="TreeGrafter"/>
</dbReference>
<dbReference type="VEuPathDB" id="GiardiaDB:DHA2_17214"/>
<dbReference type="PANTHER" id="PTHR22950">
    <property type="entry name" value="AMINO ACID TRANSPORTER"/>
    <property type="match status" value="1"/>
</dbReference>
<evidence type="ECO:0000256" key="3">
    <source>
        <dbReference type="ARBA" id="ARBA00022448"/>
    </source>
</evidence>
<keyword evidence="8 9" id="KW-0472">Membrane</keyword>
<evidence type="ECO:0000256" key="9">
    <source>
        <dbReference type="SAM" id="Phobius"/>
    </source>
</evidence>
<feature type="transmembrane region" description="Helical" evidence="9">
    <location>
        <begin position="185"/>
        <end position="203"/>
    </location>
</feature>
<organism evidence="11 12">
    <name type="scientific">Giardia intestinalis</name>
    <name type="common">Giardia lamblia</name>
    <dbReference type="NCBI Taxonomy" id="5741"/>
    <lineage>
        <taxon>Eukaryota</taxon>
        <taxon>Metamonada</taxon>
        <taxon>Diplomonadida</taxon>
        <taxon>Hexamitidae</taxon>
        <taxon>Giardiinae</taxon>
        <taxon>Giardia</taxon>
    </lineage>
</organism>
<dbReference type="VEuPathDB" id="GiardiaDB:QR46_4568"/>
<comment type="similarity">
    <text evidence="2">Belongs to the amino acid/polyamine transporter 2 family.</text>
</comment>
<evidence type="ECO:0000256" key="4">
    <source>
        <dbReference type="ARBA" id="ARBA00022554"/>
    </source>
</evidence>
<evidence type="ECO:0000256" key="7">
    <source>
        <dbReference type="ARBA" id="ARBA00022989"/>
    </source>
</evidence>
<dbReference type="VEuPathDB" id="GiardiaDB:GL50803_0017214"/>
<feature type="transmembrane region" description="Helical" evidence="9">
    <location>
        <begin position="434"/>
        <end position="460"/>
    </location>
</feature>
<evidence type="ECO:0000256" key="1">
    <source>
        <dbReference type="ARBA" id="ARBA00004128"/>
    </source>
</evidence>
<keyword evidence="4" id="KW-0926">Vacuole</keyword>
<comment type="subcellular location">
    <subcellularLocation>
        <location evidence="1">Vacuole membrane</location>
        <topology evidence="1">Multi-pass membrane protein</topology>
    </subcellularLocation>
</comment>
<evidence type="ECO:0000256" key="6">
    <source>
        <dbReference type="ARBA" id="ARBA00022970"/>
    </source>
</evidence>
<evidence type="ECO:0000256" key="8">
    <source>
        <dbReference type="ARBA" id="ARBA00023136"/>
    </source>
</evidence>
<dbReference type="Proteomes" id="UP000018320">
    <property type="component" value="Unassembled WGS sequence"/>
</dbReference>
<dbReference type="GO" id="GO:0015194">
    <property type="term" value="F:L-serine transmembrane transporter activity"/>
    <property type="evidence" value="ECO:0007669"/>
    <property type="project" value="TreeGrafter"/>
</dbReference>
<feature type="transmembrane region" description="Helical" evidence="9">
    <location>
        <begin position="141"/>
        <end position="165"/>
    </location>
</feature>
<keyword evidence="7 9" id="KW-1133">Transmembrane helix</keyword>
<feature type="transmembrane region" description="Helical" evidence="9">
    <location>
        <begin position="399"/>
        <end position="422"/>
    </location>
</feature>
<feature type="transmembrane region" description="Helical" evidence="9">
    <location>
        <begin position="287"/>
        <end position="311"/>
    </location>
</feature>
<feature type="transmembrane region" description="Helical" evidence="9">
    <location>
        <begin position="210"/>
        <end position="234"/>
    </location>
</feature>
<evidence type="ECO:0000256" key="5">
    <source>
        <dbReference type="ARBA" id="ARBA00022692"/>
    </source>
</evidence>
<feature type="transmembrane region" description="Helical" evidence="9">
    <location>
        <begin position="246"/>
        <end position="266"/>
    </location>
</feature>
<keyword evidence="3" id="KW-0813">Transport</keyword>
<dbReference type="VEuPathDB" id="GiardiaDB:GL50581_2596"/>
<evidence type="ECO:0000256" key="2">
    <source>
        <dbReference type="ARBA" id="ARBA00008066"/>
    </source>
</evidence>
<feature type="domain" description="Amino acid transporter transmembrane" evidence="10">
    <location>
        <begin position="65"/>
        <end position="453"/>
    </location>
</feature>
<feature type="transmembrane region" description="Helical" evidence="9">
    <location>
        <begin position="372"/>
        <end position="393"/>
    </location>
</feature>
<evidence type="ECO:0000313" key="12">
    <source>
        <dbReference type="Proteomes" id="UP000018320"/>
    </source>
</evidence>
<gene>
    <name evidence="11" type="ORF">DHA2_17214</name>
</gene>
<keyword evidence="6" id="KW-0029">Amino-acid transport</keyword>
<reference evidence="11 12" key="2">
    <citation type="journal article" date="2013" name="Genome Biol. Evol.">
        <title>Genome sequencing of Giardia lamblia genotypes A2 and B isolates (DH and GS) and comparative analysis with the genomes of genotypes A1 and E (WB and Pig).</title>
        <authorList>
            <person name="Adam R.D."/>
            <person name="Dahlstrom E.W."/>
            <person name="Martens C.A."/>
            <person name="Bruno D.P."/>
            <person name="Barbian K.D."/>
            <person name="Ricklefs S.M."/>
            <person name="Hernandez M.M."/>
            <person name="Narla N.P."/>
            <person name="Patel R.B."/>
            <person name="Porcella S.F."/>
            <person name="Nash T.E."/>
        </authorList>
    </citation>
    <scope>NUCLEOTIDE SEQUENCE [LARGE SCALE GENOMIC DNA]</scope>
    <source>
        <strain evidence="11 12">DH</strain>
    </source>
</reference>
<evidence type="ECO:0000259" key="10">
    <source>
        <dbReference type="Pfam" id="PF01490"/>
    </source>
</evidence>
<keyword evidence="5 9" id="KW-0812">Transmembrane</keyword>
<dbReference type="InterPro" id="IPR013057">
    <property type="entry name" value="AA_transpt_TM"/>
</dbReference>